<dbReference type="Gene3D" id="3.40.50.300">
    <property type="entry name" value="P-loop containing nucleotide triphosphate hydrolases"/>
    <property type="match status" value="1"/>
</dbReference>
<dbReference type="PANTHER" id="PTHR37291:SF1">
    <property type="entry name" value="TYPE IV METHYL-DIRECTED RESTRICTION ENZYME ECOKMCRB SUBUNIT"/>
    <property type="match status" value="1"/>
</dbReference>
<dbReference type="AlphaFoldDB" id="A0A2T2Y7K7"/>
<dbReference type="RefSeq" id="WP_106924123.1">
    <property type="nucleotide sequence ID" value="NZ_CABMMU010000001.1"/>
</dbReference>
<reference evidence="2 3" key="1">
    <citation type="submission" date="2018-03" db="EMBL/GenBank/DDBJ databases">
        <title>First report of an OXA-48+CTX-M-M-producing Kluyvera ascorbata clone recovered from patients admitted in a University Hospital in Madrid, Spain.</title>
        <authorList>
            <person name="Hernandez-Garcia M."/>
            <person name="Leon-Sampedro R."/>
            <person name="Perez-Viso B."/>
            <person name="Morosini M.I."/>
            <person name="Lopez-Fresnena N."/>
            <person name="Coque T.M."/>
            <person name="Bonten M."/>
            <person name="Malhotra-Kumar S."/>
            <person name="Ruiz-Garbajosa P."/>
            <person name="Canton R."/>
        </authorList>
    </citation>
    <scope>NUCLEOTIDE SEQUENCE [LARGE SCALE GENOMIC DNA]</scope>
    <source>
        <strain evidence="2 3">KA2</strain>
    </source>
</reference>
<gene>
    <name evidence="2" type="ORF">C8256_00565</name>
</gene>
<dbReference type="InterPro" id="IPR011704">
    <property type="entry name" value="ATPase_dyneun-rel_AAA"/>
</dbReference>
<dbReference type="InterPro" id="IPR003593">
    <property type="entry name" value="AAA+_ATPase"/>
</dbReference>
<organism evidence="2 3">
    <name type="scientific">Kluyvera genomosp. 2</name>
    <dbReference type="NCBI Taxonomy" id="2774054"/>
    <lineage>
        <taxon>Bacteria</taxon>
        <taxon>Pseudomonadati</taxon>
        <taxon>Pseudomonadota</taxon>
        <taxon>Gammaproteobacteria</taxon>
        <taxon>Enterobacterales</taxon>
        <taxon>Enterobacteriaceae</taxon>
        <taxon>Kluyvera</taxon>
    </lineage>
</organism>
<dbReference type="Proteomes" id="UP000240892">
    <property type="component" value="Unassembled WGS sequence"/>
</dbReference>
<dbReference type="InterPro" id="IPR015947">
    <property type="entry name" value="PUA-like_sf"/>
</dbReference>
<evidence type="ECO:0000259" key="1">
    <source>
        <dbReference type="SMART" id="SM00382"/>
    </source>
</evidence>
<keyword evidence="3" id="KW-1185">Reference proteome</keyword>
<evidence type="ECO:0000313" key="3">
    <source>
        <dbReference type="Proteomes" id="UP000240892"/>
    </source>
</evidence>
<dbReference type="GO" id="GO:0016887">
    <property type="term" value="F:ATP hydrolysis activity"/>
    <property type="evidence" value="ECO:0007669"/>
    <property type="project" value="InterPro"/>
</dbReference>
<accession>A0A2T2Y7K7</accession>
<dbReference type="PANTHER" id="PTHR37291">
    <property type="entry name" value="5-METHYLCYTOSINE-SPECIFIC RESTRICTION ENZYME B"/>
    <property type="match status" value="1"/>
</dbReference>
<dbReference type="SUPFAM" id="SSF52540">
    <property type="entry name" value="P-loop containing nucleoside triphosphate hydrolases"/>
    <property type="match status" value="1"/>
</dbReference>
<name>A0A2T2Y7K7_9ENTR</name>
<dbReference type="EMBL" id="PYHO01000001">
    <property type="protein sequence ID" value="PSR48522.1"/>
    <property type="molecule type" value="Genomic_DNA"/>
</dbReference>
<dbReference type="Pfam" id="PF07728">
    <property type="entry name" value="AAA_5"/>
    <property type="match status" value="1"/>
</dbReference>
<dbReference type="GO" id="GO:0005524">
    <property type="term" value="F:ATP binding"/>
    <property type="evidence" value="ECO:0007669"/>
    <property type="project" value="InterPro"/>
</dbReference>
<protein>
    <submittedName>
        <fullName evidence="2">AAA family ATPase</fullName>
    </submittedName>
</protein>
<evidence type="ECO:0000313" key="2">
    <source>
        <dbReference type="EMBL" id="PSR48522.1"/>
    </source>
</evidence>
<feature type="domain" description="AAA+ ATPase" evidence="1">
    <location>
        <begin position="197"/>
        <end position="584"/>
    </location>
</feature>
<dbReference type="SUPFAM" id="SSF88697">
    <property type="entry name" value="PUA domain-like"/>
    <property type="match status" value="1"/>
</dbReference>
<comment type="caution">
    <text evidence="2">The sequence shown here is derived from an EMBL/GenBank/DDBJ whole genome shotgun (WGS) entry which is preliminary data.</text>
</comment>
<dbReference type="InterPro" id="IPR052934">
    <property type="entry name" value="Methyl-DNA_Rec/Restrict_Enz"/>
</dbReference>
<sequence length="713" mass="81287">MLEIEYREWLEARGAQALSARNTRVYAIKTIEKNLAALGSPYNDLNEAYKADGFAQLRERIKQIRNNAKNGGYEYRILMPESKNPLNRLVSWNSWLGQYGRFLSGDISQTDRIWDYVRHHYIAPARERGEKSVVMATDALNSEMNMSMSWTDICETLANSEFQELANVPAPLMDEAAKKITFILMEGEETVSQEPSNPTNLILYGPPGTGKTYNTAREAVALCDGTADYPLTPEGREELMDRYNELMAEKRISFVTFHQSYDYETFVEGLRPETDGDETLSTGFRLVPVPGIFREICALADQARTRKRPLQHTSEFDLKGRHFWKMAQGTIGSEDDVYEDAQANGYIALGWGGAIDWSAEKFSSFDAIKDEWLKQNPGNQTPSNWTQTYPFRSEMKVGDIVIVPYGNTAFRAIAEVTGDYYFVPSAEGYYAHRRRVRWLLTLNDPLPLDTIVEGKFTMRTLYSLPARRVNIAGLSRLINVNEEPEYKSIEPVKPEQFVLIIDEINRANISKVFGELITLLEPDKRLGMTNALTVTLPYSKKKDFGIPANLHIIGTMNTADRSIALLDTALRRRFNFREMAPEADLLGVVENINLRAVLTTINRRIEYLVDREHRIGHAFFMHCKTKFQIEEVMRNKVIPLLQEYFFDDWSRISTVLGDGFIQNESITPPPGIDGEKMLSWSVRPTFKENAFKQLEGHAQPISDQDSLMANGKE</sequence>
<dbReference type="SMART" id="SM00382">
    <property type="entry name" value="AAA"/>
    <property type="match status" value="1"/>
</dbReference>
<proteinExistence type="predicted"/>
<dbReference type="InterPro" id="IPR027417">
    <property type="entry name" value="P-loop_NTPase"/>
</dbReference>